<feature type="compositionally biased region" description="Polar residues" evidence="1">
    <location>
        <begin position="109"/>
        <end position="121"/>
    </location>
</feature>
<sequence length="121" mass="12950">MFQCPMCRQVANLDASVSMESLLCNDTESDNVDEDGDADILMDFSKGLIIEGGGIIWGGDNGGGVVGAGSSSIDQKKEKKQLSEQEKADMSIENLERASRDNAERMNAVSINSEEITSQDG</sequence>
<evidence type="ECO:0000313" key="2">
    <source>
        <dbReference type="EMBL" id="KAJ3133282.1"/>
    </source>
</evidence>
<accession>A0AAD5XJ31</accession>
<gene>
    <name evidence="2" type="ORF">HK100_004497</name>
</gene>
<dbReference type="EMBL" id="JADGJH010000221">
    <property type="protein sequence ID" value="KAJ3133282.1"/>
    <property type="molecule type" value="Genomic_DNA"/>
</dbReference>
<reference evidence="2" key="1">
    <citation type="submission" date="2020-05" db="EMBL/GenBank/DDBJ databases">
        <title>Phylogenomic resolution of chytrid fungi.</title>
        <authorList>
            <person name="Stajich J.E."/>
            <person name="Amses K."/>
            <person name="Simmons R."/>
            <person name="Seto K."/>
            <person name="Myers J."/>
            <person name="Bonds A."/>
            <person name="Quandt C.A."/>
            <person name="Barry K."/>
            <person name="Liu P."/>
            <person name="Grigoriev I."/>
            <person name="Longcore J.E."/>
            <person name="James T.Y."/>
        </authorList>
    </citation>
    <scope>NUCLEOTIDE SEQUENCE</scope>
    <source>
        <strain evidence="2">JEL0513</strain>
    </source>
</reference>
<comment type="caution">
    <text evidence="2">The sequence shown here is derived from an EMBL/GenBank/DDBJ whole genome shotgun (WGS) entry which is preliminary data.</text>
</comment>
<name>A0AAD5XJ31_9FUNG</name>
<organism evidence="2 3">
    <name type="scientific">Physocladia obscura</name>
    <dbReference type="NCBI Taxonomy" id="109957"/>
    <lineage>
        <taxon>Eukaryota</taxon>
        <taxon>Fungi</taxon>
        <taxon>Fungi incertae sedis</taxon>
        <taxon>Chytridiomycota</taxon>
        <taxon>Chytridiomycota incertae sedis</taxon>
        <taxon>Chytridiomycetes</taxon>
        <taxon>Chytridiales</taxon>
        <taxon>Chytriomycetaceae</taxon>
        <taxon>Physocladia</taxon>
    </lineage>
</organism>
<evidence type="ECO:0000313" key="3">
    <source>
        <dbReference type="Proteomes" id="UP001211907"/>
    </source>
</evidence>
<proteinExistence type="predicted"/>
<feature type="region of interest" description="Disordered" evidence="1">
    <location>
        <begin position="67"/>
        <end position="121"/>
    </location>
</feature>
<protein>
    <submittedName>
        <fullName evidence="2">Uncharacterized protein</fullName>
    </submittedName>
</protein>
<evidence type="ECO:0000256" key="1">
    <source>
        <dbReference type="SAM" id="MobiDB-lite"/>
    </source>
</evidence>
<dbReference type="AlphaFoldDB" id="A0AAD5XJ31"/>
<dbReference type="Proteomes" id="UP001211907">
    <property type="component" value="Unassembled WGS sequence"/>
</dbReference>
<keyword evidence="3" id="KW-1185">Reference proteome</keyword>
<feature type="compositionally biased region" description="Basic and acidic residues" evidence="1">
    <location>
        <begin position="74"/>
        <end position="104"/>
    </location>
</feature>